<name>A0ABQ8INP1_9ROSI</name>
<feature type="transmembrane region" description="Helical" evidence="5">
    <location>
        <begin position="57"/>
        <end position="80"/>
    </location>
</feature>
<reference evidence="6 7" key="1">
    <citation type="submission" date="2021-02" db="EMBL/GenBank/DDBJ databases">
        <title>Plant Genome Project.</title>
        <authorList>
            <person name="Zhang R.-G."/>
        </authorList>
    </citation>
    <scope>NUCLEOTIDE SEQUENCE [LARGE SCALE GENOMIC DNA]</scope>
    <source>
        <tissue evidence="6">Leaves</tissue>
    </source>
</reference>
<dbReference type="PANTHER" id="PTHR31339">
    <property type="entry name" value="PECTIN LYASE-RELATED"/>
    <property type="match status" value="1"/>
</dbReference>
<dbReference type="InterPro" id="IPR000743">
    <property type="entry name" value="Glyco_hydro_28"/>
</dbReference>
<dbReference type="Proteomes" id="UP000827721">
    <property type="component" value="Unassembled WGS sequence"/>
</dbReference>
<keyword evidence="5" id="KW-0472">Membrane</keyword>
<keyword evidence="3 4" id="KW-0326">Glycosidase</keyword>
<keyword evidence="2 4" id="KW-0378">Hydrolase</keyword>
<comment type="similarity">
    <text evidence="1 4">Belongs to the glycosyl hydrolase 28 family.</text>
</comment>
<evidence type="ECO:0000256" key="5">
    <source>
        <dbReference type="SAM" id="Phobius"/>
    </source>
</evidence>
<dbReference type="InterPro" id="IPR006626">
    <property type="entry name" value="PbH1"/>
</dbReference>
<evidence type="ECO:0000256" key="4">
    <source>
        <dbReference type="RuleBase" id="RU361169"/>
    </source>
</evidence>
<gene>
    <name evidence="6" type="ORF">JRO89_XS01G0365300</name>
</gene>
<keyword evidence="5" id="KW-1133">Transmembrane helix</keyword>
<evidence type="ECO:0000256" key="3">
    <source>
        <dbReference type="ARBA" id="ARBA00023295"/>
    </source>
</evidence>
<evidence type="ECO:0000313" key="6">
    <source>
        <dbReference type="EMBL" id="KAH7578298.1"/>
    </source>
</evidence>
<dbReference type="PANTHER" id="PTHR31339:SF5">
    <property type="entry name" value="HYDROLASE FAMILY 28 PROTEIN, PUTATIVE, EXPRESSED-RELATED"/>
    <property type="match status" value="1"/>
</dbReference>
<dbReference type="SUPFAM" id="SSF51126">
    <property type="entry name" value="Pectin lyase-like"/>
    <property type="match status" value="1"/>
</dbReference>
<dbReference type="Gene3D" id="2.160.20.10">
    <property type="entry name" value="Single-stranded right-handed beta-helix, Pectin lyase-like"/>
    <property type="match status" value="1"/>
</dbReference>
<dbReference type="Pfam" id="PF00295">
    <property type="entry name" value="Glyco_hydro_28"/>
    <property type="match status" value="1"/>
</dbReference>
<evidence type="ECO:0008006" key="8">
    <source>
        <dbReference type="Google" id="ProtNLM"/>
    </source>
</evidence>
<evidence type="ECO:0000256" key="2">
    <source>
        <dbReference type="ARBA" id="ARBA00022801"/>
    </source>
</evidence>
<feature type="transmembrane region" description="Helical" evidence="5">
    <location>
        <begin position="15"/>
        <end position="36"/>
    </location>
</feature>
<dbReference type="EMBL" id="JAFEMO010000001">
    <property type="protein sequence ID" value="KAH7578298.1"/>
    <property type="molecule type" value="Genomic_DNA"/>
</dbReference>
<keyword evidence="7" id="KW-1185">Reference proteome</keyword>
<organism evidence="6 7">
    <name type="scientific">Xanthoceras sorbifolium</name>
    <dbReference type="NCBI Taxonomy" id="99658"/>
    <lineage>
        <taxon>Eukaryota</taxon>
        <taxon>Viridiplantae</taxon>
        <taxon>Streptophyta</taxon>
        <taxon>Embryophyta</taxon>
        <taxon>Tracheophyta</taxon>
        <taxon>Spermatophyta</taxon>
        <taxon>Magnoliopsida</taxon>
        <taxon>eudicotyledons</taxon>
        <taxon>Gunneridae</taxon>
        <taxon>Pentapetalae</taxon>
        <taxon>rosids</taxon>
        <taxon>malvids</taxon>
        <taxon>Sapindales</taxon>
        <taxon>Sapindaceae</taxon>
        <taxon>Xanthoceroideae</taxon>
        <taxon>Xanthoceras</taxon>
    </lineage>
</organism>
<accession>A0ABQ8INP1</accession>
<protein>
    <recommendedName>
        <fullName evidence="8">Polygalacturonase</fullName>
    </recommendedName>
</protein>
<dbReference type="InterPro" id="IPR012334">
    <property type="entry name" value="Pectin_lyas_fold"/>
</dbReference>
<evidence type="ECO:0000313" key="7">
    <source>
        <dbReference type="Proteomes" id="UP000827721"/>
    </source>
</evidence>
<evidence type="ECO:0000256" key="1">
    <source>
        <dbReference type="ARBA" id="ARBA00008834"/>
    </source>
</evidence>
<dbReference type="InterPro" id="IPR051801">
    <property type="entry name" value="GH28_Enzymes"/>
</dbReference>
<keyword evidence="5" id="KW-0812">Transmembrane</keyword>
<comment type="caution">
    <text evidence="6">The sequence shown here is derived from an EMBL/GenBank/DDBJ whole genome shotgun (WGS) entry which is preliminary data.</text>
</comment>
<proteinExistence type="inferred from homology"/>
<dbReference type="SMART" id="SM00710">
    <property type="entry name" value="PbH1"/>
    <property type="match status" value="5"/>
</dbReference>
<sequence length="500" mass="54611">MAFQQSNATKFKASVFFVVNMILIVPFLFSFFILENQTTVGNSLQYKSRFAICDARFNLYLLFFSFQVVLLLLIALSGAIQHNNGEESDGHCNYAKSLEPRSHSVSILEFGAVGDGKTLNTVAFQNAIFYVKSFADKGGAQLYVPTGKWLTGSFNLTSHLTLFLERDAIILGSQDYSHWEVVEPLPSYGPGIESAGDNGTIDGQGSVWWEQFKSHTLNHSRPHLVELIGSNNVTISNLTFLNSPAWNIHPVYCSDVQIHNITAHAPPESPYICGVVPDSSENVCIENSNISVSYDAIVLKSGWDEYGISYGQPTRKVHIREVNVRSSSGSGLAFGSEMSGGISDILIEHVHLRDSLTGIHLKTVRGRGGYMINIIASDVKMENVHSAIGASGDFGLHPDEKFDAQALPVVSGITFKNMVGSSITVAGNLSGIYESPFTSICLSNISFSVISKTSASWFCSNVMGFWEAVSPEPCSNLQRSFSNSSVCFSLFYPYGRSTSL</sequence>
<dbReference type="InterPro" id="IPR011050">
    <property type="entry name" value="Pectin_lyase_fold/virulence"/>
</dbReference>